<evidence type="ECO:0008006" key="4">
    <source>
        <dbReference type="Google" id="ProtNLM"/>
    </source>
</evidence>
<keyword evidence="1" id="KW-0472">Membrane</keyword>
<feature type="transmembrane region" description="Helical" evidence="1">
    <location>
        <begin position="124"/>
        <end position="145"/>
    </location>
</feature>
<keyword evidence="1" id="KW-1133">Transmembrane helix</keyword>
<dbReference type="STRING" id="996801.BW723_12515"/>
<evidence type="ECO:0000256" key="1">
    <source>
        <dbReference type="SAM" id="Phobius"/>
    </source>
</evidence>
<comment type="caution">
    <text evidence="2">The sequence shown here is derived from an EMBL/GenBank/DDBJ whole genome shotgun (WGS) entry which is preliminary data.</text>
</comment>
<gene>
    <name evidence="2" type="ORF">LPB301_09255</name>
</gene>
<keyword evidence="1" id="KW-0812">Transmembrane</keyword>
<dbReference type="AlphaFoldDB" id="A0A1B8U0C2"/>
<dbReference type="Proteomes" id="UP000092612">
    <property type="component" value="Unassembled WGS sequence"/>
</dbReference>
<evidence type="ECO:0000313" key="3">
    <source>
        <dbReference type="Proteomes" id="UP000092612"/>
    </source>
</evidence>
<evidence type="ECO:0000313" key="2">
    <source>
        <dbReference type="EMBL" id="OBY65282.1"/>
    </source>
</evidence>
<organism evidence="2 3">
    <name type="scientific">Polaribacter reichenbachii</name>
    <dbReference type="NCBI Taxonomy" id="996801"/>
    <lineage>
        <taxon>Bacteria</taxon>
        <taxon>Pseudomonadati</taxon>
        <taxon>Bacteroidota</taxon>
        <taxon>Flavobacteriia</taxon>
        <taxon>Flavobacteriales</taxon>
        <taxon>Flavobacteriaceae</taxon>
    </lineage>
</organism>
<reference evidence="3" key="1">
    <citation type="submission" date="2016-02" db="EMBL/GenBank/DDBJ databases">
        <title>Paenibacillus sp. LPB0068, isolated from Crassostrea gigas.</title>
        <authorList>
            <person name="Shin S.-K."/>
            <person name="Yi H."/>
        </authorList>
    </citation>
    <scope>NUCLEOTIDE SEQUENCE [LARGE SCALE GENOMIC DNA]</scope>
    <source>
        <strain evidence="3">KCTC 23969</strain>
    </source>
</reference>
<name>A0A1B8U0C2_9FLAO</name>
<dbReference type="RefSeq" id="WP_068360549.1">
    <property type="nucleotide sequence ID" value="NZ_CP019337.1"/>
</dbReference>
<dbReference type="EMBL" id="LSFL01000031">
    <property type="protein sequence ID" value="OBY65282.1"/>
    <property type="molecule type" value="Genomic_DNA"/>
</dbReference>
<sequence>MDVLDNYKKAWKNQPEEQNKHSAKEIYKLAHSKSSSIVKWIFIIGILEFLFWSALNFVIPDSFYQVYEDLNLTGFLKVFVVLHYIIIAIFLYLFYNNHQRVSLTDSTRKLMKNILRIRKTVKYYVFYNLATVFLISIVLNVVMFSDSDKLMQTMNPDNLAIDMSQIITITIISQVVALIIILVFLWLFYKLVYGILLRKLNKNYKELARLDALN</sequence>
<protein>
    <recommendedName>
        <fullName evidence="4">Beta-carotene 15,15'-monooxygenase</fullName>
    </recommendedName>
</protein>
<feature type="transmembrane region" description="Helical" evidence="1">
    <location>
        <begin position="165"/>
        <end position="189"/>
    </location>
</feature>
<dbReference type="OrthoDB" id="709028at2"/>
<accession>A0A1B8U0C2</accession>
<feature type="transmembrane region" description="Helical" evidence="1">
    <location>
        <begin position="75"/>
        <end position="95"/>
    </location>
</feature>
<dbReference type="KEGG" id="prn:BW723_12515"/>
<feature type="transmembrane region" description="Helical" evidence="1">
    <location>
        <begin position="37"/>
        <end position="55"/>
    </location>
</feature>
<proteinExistence type="predicted"/>
<keyword evidence="3" id="KW-1185">Reference proteome</keyword>